<reference evidence="12 13" key="1">
    <citation type="submission" date="2019-08" db="EMBL/GenBank/DDBJ databases">
        <title>Genome of Phaeodactylibacter luteus.</title>
        <authorList>
            <person name="Bowman J.P."/>
        </authorList>
    </citation>
    <scope>NUCLEOTIDE SEQUENCE [LARGE SCALE GENOMIC DNA]</scope>
    <source>
        <strain evidence="12 13">KCTC 42180</strain>
    </source>
</reference>
<evidence type="ECO:0000313" key="13">
    <source>
        <dbReference type="Proteomes" id="UP000321580"/>
    </source>
</evidence>
<dbReference type="InterPro" id="IPR001238">
    <property type="entry name" value="DNA-binding_RecF"/>
</dbReference>
<dbReference type="SUPFAM" id="SSF52540">
    <property type="entry name" value="P-loop containing nucleoside triphosphate hydrolases"/>
    <property type="match status" value="1"/>
</dbReference>
<proteinExistence type="inferred from homology"/>
<comment type="subcellular location">
    <subcellularLocation>
        <location evidence="1 9 10">Cytoplasm</location>
    </subcellularLocation>
</comment>
<evidence type="ECO:0000259" key="11">
    <source>
        <dbReference type="Pfam" id="PF02463"/>
    </source>
</evidence>
<evidence type="ECO:0000256" key="1">
    <source>
        <dbReference type="ARBA" id="ARBA00004496"/>
    </source>
</evidence>
<dbReference type="InterPro" id="IPR042174">
    <property type="entry name" value="RecF_2"/>
</dbReference>
<feature type="domain" description="RecF/RecN/SMC N-terminal" evidence="11">
    <location>
        <begin position="7"/>
        <end position="349"/>
    </location>
</feature>
<dbReference type="Proteomes" id="UP000321580">
    <property type="component" value="Unassembled WGS sequence"/>
</dbReference>
<accession>A0A5C6RLY2</accession>
<protein>
    <recommendedName>
        <fullName evidence="3 9">DNA replication and repair protein RecF</fullName>
    </recommendedName>
</protein>
<feature type="binding site" evidence="9">
    <location>
        <begin position="34"/>
        <end position="41"/>
    </location>
    <ligand>
        <name>ATP</name>
        <dbReference type="ChEBI" id="CHEBI:30616"/>
    </ligand>
</feature>
<dbReference type="GO" id="GO:0003697">
    <property type="term" value="F:single-stranded DNA binding"/>
    <property type="evidence" value="ECO:0007669"/>
    <property type="project" value="UniProtKB-UniRule"/>
</dbReference>
<sequence length="374" mass="42381">MAISLQLESFKLTQFKNYESEQISCSPALTCFTGANGMGKTNLLDAIYYLCMGKSAFNTPDSQIARHGSDFFRLEGDFQRAGTREHIVAKVVPRKKKALERNRLPYPKLSEHVGLLPVVMIAPDDTMLVQEGSEVRRSLVDNTLSQIDPAYLSHLIAYQKLLQQRNALLKQFAEQRIFDKAMLEVYDQQMLRPAQVLYEARSAFIEGFRPKVNAAYARISGQAETVDCTFQSRLAQAPFGQLLEERRDKDRILQRTTAGPHRDDLVFSIGGYPLKRFASQGQLKSFVLALKLAQYQVLLEEKGLPPILLLDDLFDKLDPQRVAQLLGFLREQPFGQTFITDTDPERMKTVAGQSDALHYQITKGKAARYPEKQI</sequence>
<dbReference type="GO" id="GO:0005524">
    <property type="term" value="F:ATP binding"/>
    <property type="evidence" value="ECO:0007669"/>
    <property type="project" value="UniProtKB-UniRule"/>
</dbReference>
<evidence type="ECO:0000256" key="4">
    <source>
        <dbReference type="ARBA" id="ARBA00022490"/>
    </source>
</evidence>
<dbReference type="Gene3D" id="1.20.1050.90">
    <property type="entry name" value="RecF/RecN/SMC, N-terminal domain"/>
    <property type="match status" value="1"/>
</dbReference>
<dbReference type="InterPro" id="IPR003395">
    <property type="entry name" value="RecF/RecN/SMC_N"/>
</dbReference>
<dbReference type="AlphaFoldDB" id="A0A5C6RLY2"/>
<keyword evidence="9 10" id="KW-0227">DNA damage</keyword>
<dbReference type="Pfam" id="PF02463">
    <property type="entry name" value="SMC_N"/>
    <property type="match status" value="1"/>
</dbReference>
<name>A0A5C6RLY2_9BACT</name>
<evidence type="ECO:0000256" key="7">
    <source>
        <dbReference type="ARBA" id="ARBA00022840"/>
    </source>
</evidence>
<comment type="similarity">
    <text evidence="2 9 10">Belongs to the RecF family.</text>
</comment>
<dbReference type="NCBIfam" id="TIGR00611">
    <property type="entry name" value="recf"/>
    <property type="match status" value="1"/>
</dbReference>
<evidence type="ECO:0000256" key="2">
    <source>
        <dbReference type="ARBA" id="ARBA00008016"/>
    </source>
</evidence>
<evidence type="ECO:0000256" key="10">
    <source>
        <dbReference type="RuleBase" id="RU000578"/>
    </source>
</evidence>
<evidence type="ECO:0000256" key="5">
    <source>
        <dbReference type="ARBA" id="ARBA00022705"/>
    </source>
</evidence>
<dbReference type="PROSITE" id="PS00618">
    <property type="entry name" value="RECF_2"/>
    <property type="match status" value="1"/>
</dbReference>
<dbReference type="GO" id="GO:0000731">
    <property type="term" value="P:DNA synthesis involved in DNA repair"/>
    <property type="evidence" value="ECO:0007669"/>
    <property type="project" value="TreeGrafter"/>
</dbReference>
<dbReference type="PANTHER" id="PTHR32182:SF0">
    <property type="entry name" value="DNA REPLICATION AND REPAIR PROTEIN RECF"/>
    <property type="match status" value="1"/>
</dbReference>
<keyword evidence="9 10" id="KW-0234">DNA repair</keyword>
<keyword evidence="9 10" id="KW-0742">SOS response</keyword>
<dbReference type="Gene3D" id="3.40.50.300">
    <property type="entry name" value="P-loop containing nucleotide triphosphate hydrolases"/>
    <property type="match status" value="1"/>
</dbReference>
<dbReference type="GO" id="GO:0006260">
    <property type="term" value="P:DNA replication"/>
    <property type="evidence" value="ECO:0007669"/>
    <property type="project" value="UniProtKB-UniRule"/>
</dbReference>
<evidence type="ECO:0000256" key="3">
    <source>
        <dbReference type="ARBA" id="ARBA00020170"/>
    </source>
</evidence>
<comment type="function">
    <text evidence="9 10">The RecF protein is involved in DNA metabolism; it is required for DNA replication and normal SOS inducibility. RecF binds preferentially to single-stranded, linear DNA. It also seems to bind ATP.</text>
</comment>
<dbReference type="InterPro" id="IPR027417">
    <property type="entry name" value="P-loop_NTPase"/>
</dbReference>
<keyword evidence="13" id="KW-1185">Reference proteome</keyword>
<dbReference type="GO" id="GO:0006302">
    <property type="term" value="P:double-strand break repair"/>
    <property type="evidence" value="ECO:0007669"/>
    <property type="project" value="TreeGrafter"/>
</dbReference>
<dbReference type="EMBL" id="VOOR01000031">
    <property type="protein sequence ID" value="TXB62342.1"/>
    <property type="molecule type" value="Genomic_DNA"/>
</dbReference>
<comment type="caution">
    <text evidence="12">The sequence shown here is derived from an EMBL/GenBank/DDBJ whole genome shotgun (WGS) entry which is preliminary data.</text>
</comment>
<evidence type="ECO:0000256" key="9">
    <source>
        <dbReference type="HAMAP-Rule" id="MF_00365"/>
    </source>
</evidence>
<keyword evidence="4 9" id="KW-0963">Cytoplasm</keyword>
<evidence type="ECO:0000256" key="8">
    <source>
        <dbReference type="ARBA" id="ARBA00023125"/>
    </source>
</evidence>
<gene>
    <name evidence="9 12" type="primary">recF</name>
    <name evidence="12" type="ORF">FRY97_14370</name>
</gene>
<dbReference type="OrthoDB" id="9803889at2"/>
<evidence type="ECO:0000256" key="6">
    <source>
        <dbReference type="ARBA" id="ARBA00022741"/>
    </source>
</evidence>
<keyword evidence="5 9" id="KW-0235">DNA replication</keyword>
<evidence type="ECO:0000313" key="12">
    <source>
        <dbReference type="EMBL" id="TXB62342.1"/>
    </source>
</evidence>
<dbReference type="GO" id="GO:0005737">
    <property type="term" value="C:cytoplasm"/>
    <property type="evidence" value="ECO:0007669"/>
    <property type="project" value="UniProtKB-SubCell"/>
</dbReference>
<organism evidence="12 13">
    <name type="scientific">Phaeodactylibacter luteus</name>
    <dbReference type="NCBI Taxonomy" id="1564516"/>
    <lineage>
        <taxon>Bacteria</taxon>
        <taxon>Pseudomonadati</taxon>
        <taxon>Bacteroidota</taxon>
        <taxon>Saprospiria</taxon>
        <taxon>Saprospirales</taxon>
        <taxon>Haliscomenobacteraceae</taxon>
        <taxon>Phaeodactylibacter</taxon>
    </lineage>
</organism>
<keyword evidence="7 9" id="KW-0067">ATP-binding</keyword>
<dbReference type="RefSeq" id="WP_147168249.1">
    <property type="nucleotide sequence ID" value="NZ_VOOR01000031.1"/>
</dbReference>
<dbReference type="GO" id="GO:0009432">
    <property type="term" value="P:SOS response"/>
    <property type="evidence" value="ECO:0007669"/>
    <property type="project" value="UniProtKB-UniRule"/>
</dbReference>
<dbReference type="HAMAP" id="MF_00365">
    <property type="entry name" value="RecF"/>
    <property type="match status" value="1"/>
</dbReference>
<keyword evidence="6 9" id="KW-0547">Nucleotide-binding</keyword>
<dbReference type="PANTHER" id="PTHR32182">
    <property type="entry name" value="DNA REPLICATION AND REPAIR PROTEIN RECF"/>
    <property type="match status" value="1"/>
</dbReference>
<dbReference type="InterPro" id="IPR018078">
    <property type="entry name" value="DNA-binding_RecF_CS"/>
</dbReference>
<keyword evidence="8 9" id="KW-0238">DNA-binding</keyword>